<evidence type="ECO:0000256" key="1">
    <source>
        <dbReference type="ARBA" id="ARBA00038278"/>
    </source>
</evidence>
<protein>
    <submittedName>
        <fullName evidence="5">Nuclear pore-associated protein 1</fullName>
    </submittedName>
</protein>
<keyword evidence="3" id="KW-0472">Membrane</keyword>
<keyword evidence="3" id="KW-1133">Transmembrane helix</keyword>
<feature type="region of interest" description="Disordered" evidence="2">
    <location>
        <begin position="447"/>
        <end position="486"/>
    </location>
</feature>
<evidence type="ECO:0000256" key="3">
    <source>
        <dbReference type="SAM" id="Phobius"/>
    </source>
</evidence>
<dbReference type="PANTHER" id="PTHR15566">
    <property type="entry name" value="POM121-LIKE"/>
    <property type="match status" value="1"/>
</dbReference>
<dbReference type="AlphaFoldDB" id="A0A9W2VYS7"/>
<dbReference type="CTD" id="23742"/>
<evidence type="ECO:0000256" key="2">
    <source>
        <dbReference type="SAM" id="MobiDB-lite"/>
    </source>
</evidence>
<dbReference type="RefSeq" id="XP_053763658.1">
    <property type="nucleotide sequence ID" value="XM_053907683.1"/>
</dbReference>
<evidence type="ECO:0000313" key="5">
    <source>
        <dbReference type="RefSeq" id="XP_053763658.1"/>
    </source>
</evidence>
<sequence>MSHGHDLSDHSQIIFVVIIIIIIINNILCPHAVALLLVYNCHRQPEIYIPATGGQREVPEVGGPPRCSFTCPGRGRFHWDRGPLPASLYIQPKRRYPIRQATCTPLGILPLVNWSNSLKKPVLSAHNSMMFGHSKAKRILPMGRKFTLPHSLSEKVEEAVETIPSRHLPLSCPSGVEEKVQEDPRKKMEDLVETKGQNGGNRVPHNVGDIPFKCPLETGGLLSSLQCSPAPLDLHPNPPEDGLRENTQKSLMNCCPEGHIVTSSHGPAGSVVPDTDAAVLSDPTPCCPLLQETSTKQVLGENHQPVGDTSYLSRKEIQANEPSGISSRSSFSPVSASSRPCKWKTSMSHSWLLPLPQLCGQGQLPPLPKFPCIAIDKNMDTFKNSNTANSLLLGSHTLQVPIPTDDLADQSAKSLIPSVPPSLTPNIGPLQPVTAVTYLISDITTLPNTSTPSLQPPSCDTESPVPMCVDSPPSYPTRPSSKSFHT</sequence>
<organism evidence="4 5">
    <name type="scientific">Panthera pardus</name>
    <name type="common">Leopard</name>
    <name type="synonym">Felis pardus</name>
    <dbReference type="NCBI Taxonomy" id="9691"/>
    <lineage>
        <taxon>Eukaryota</taxon>
        <taxon>Metazoa</taxon>
        <taxon>Chordata</taxon>
        <taxon>Craniata</taxon>
        <taxon>Vertebrata</taxon>
        <taxon>Euteleostomi</taxon>
        <taxon>Mammalia</taxon>
        <taxon>Eutheria</taxon>
        <taxon>Laurasiatheria</taxon>
        <taxon>Carnivora</taxon>
        <taxon>Feliformia</taxon>
        <taxon>Felidae</taxon>
        <taxon>Pantherinae</taxon>
        <taxon>Panthera</taxon>
    </lineage>
</organism>
<dbReference type="PANTHER" id="PTHR15566:SF7">
    <property type="entry name" value="UPF0607 PROTEIN ENSP00000332738-RELATED"/>
    <property type="match status" value="1"/>
</dbReference>
<keyword evidence="4" id="KW-1185">Reference proteome</keyword>
<accession>A0A9W2VYS7</accession>
<keyword evidence="3" id="KW-0812">Transmembrane</keyword>
<feature type="compositionally biased region" description="Polar residues" evidence="2">
    <location>
        <begin position="447"/>
        <end position="461"/>
    </location>
</feature>
<proteinExistence type="inferred from homology"/>
<feature type="transmembrane region" description="Helical" evidence="3">
    <location>
        <begin position="12"/>
        <end position="39"/>
    </location>
</feature>
<gene>
    <name evidence="5" type="primary">NPAP1</name>
</gene>
<comment type="similarity">
    <text evidence="1">Belongs to the UPF0607 family.</text>
</comment>
<feature type="compositionally biased region" description="Polar residues" evidence="2">
    <location>
        <begin position="477"/>
        <end position="486"/>
    </location>
</feature>
<dbReference type="GeneID" id="128778393"/>
<dbReference type="InterPro" id="IPR043220">
    <property type="entry name" value="POM121-like_prot_1"/>
</dbReference>
<evidence type="ECO:0000313" key="4">
    <source>
        <dbReference type="Proteomes" id="UP001165780"/>
    </source>
</evidence>
<dbReference type="Proteomes" id="UP001165780">
    <property type="component" value="Unplaced"/>
</dbReference>
<reference evidence="5" key="1">
    <citation type="submission" date="2025-08" db="UniProtKB">
        <authorList>
            <consortium name="RefSeq"/>
        </authorList>
    </citation>
    <scope>IDENTIFICATION</scope>
    <source>
        <tissue evidence="5">Whole blood</tissue>
    </source>
</reference>
<name>A0A9W2VYS7_PANPR</name>